<organism evidence="2 3">
    <name type="scientific">Sporomusa acidovorans (strain ATCC 49682 / DSM 3132 / Mol)</name>
    <dbReference type="NCBI Taxonomy" id="1123286"/>
    <lineage>
        <taxon>Bacteria</taxon>
        <taxon>Bacillati</taxon>
        <taxon>Bacillota</taxon>
        <taxon>Negativicutes</taxon>
        <taxon>Selenomonadales</taxon>
        <taxon>Sporomusaceae</taxon>
        <taxon>Sporomusa</taxon>
    </lineage>
</organism>
<dbReference type="NCBIfam" id="TIGR01764">
    <property type="entry name" value="excise"/>
    <property type="match status" value="1"/>
</dbReference>
<dbReference type="Pfam" id="PF12728">
    <property type="entry name" value="HTH_17"/>
    <property type="match status" value="1"/>
</dbReference>
<keyword evidence="3" id="KW-1185">Reference proteome</keyword>
<name>A0ABZ3IYT1_SPOA4</name>
<dbReference type="InterPro" id="IPR009061">
    <property type="entry name" value="DNA-bd_dom_put_sf"/>
</dbReference>
<proteinExistence type="predicted"/>
<reference evidence="2" key="1">
    <citation type="submission" date="2024-05" db="EMBL/GenBank/DDBJ databases">
        <title>Isolation and characterization of Sporomusa carbonis sp. nov., a carboxydotrophic hydrogenogen in the genus of Sporomusa isolated from a charcoal burning pile.</title>
        <authorList>
            <person name="Boeer T."/>
            <person name="Rosenbaum F."/>
            <person name="Eysell L."/>
            <person name="Mueller V."/>
            <person name="Daniel R."/>
            <person name="Poehlein A."/>
        </authorList>
    </citation>
    <scope>NUCLEOTIDE SEQUENCE [LARGE SCALE GENOMIC DNA]</scope>
    <source>
        <strain evidence="2">DSM 3132</strain>
    </source>
</reference>
<evidence type="ECO:0000313" key="2">
    <source>
        <dbReference type="EMBL" id="XFO71058.1"/>
    </source>
</evidence>
<accession>A0ABZ3IYT1</accession>
<gene>
    <name evidence="2" type="ORF">SPACI_010730</name>
</gene>
<dbReference type="SUPFAM" id="SSF46955">
    <property type="entry name" value="Putative DNA-binding domain"/>
    <property type="match status" value="1"/>
</dbReference>
<protein>
    <recommendedName>
        <fullName evidence="1">Helix-turn-helix domain-containing protein</fullName>
    </recommendedName>
</protein>
<dbReference type="InterPro" id="IPR010093">
    <property type="entry name" value="SinI_DNA-bd"/>
</dbReference>
<sequence>MKYYTVREIADMLKLTERGIQKWIRDGEIVAYKMGREYRIEEKDFQVFMENRKNVK</sequence>
<feature type="domain" description="Helix-turn-helix" evidence="1">
    <location>
        <begin position="3"/>
        <end position="52"/>
    </location>
</feature>
<dbReference type="Proteomes" id="UP000216052">
    <property type="component" value="Chromosome"/>
</dbReference>
<evidence type="ECO:0000313" key="3">
    <source>
        <dbReference type="Proteomes" id="UP000216052"/>
    </source>
</evidence>
<dbReference type="RefSeq" id="WP_093797402.1">
    <property type="nucleotide sequence ID" value="NZ_CP155571.1"/>
</dbReference>
<evidence type="ECO:0000259" key="1">
    <source>
        <dbReference type="Pfam" id="PF12728"/>
    </source>
</evidence>
<dbReference type="InterPro" id="IPR041657">
    <property type="entry name" value="HTH_17"/>
</dbReference>
<dbReference type="EMBL" id="CP155571">
    <property type="protein sequence ID" value="XFO71058.1"/>
    <property type="molecule type" value="Genomic_DNA"/>
</dbReference>